<evidence type="ECO:0000313" key="1">
    <source>
        <dbReference type="EMBL" id="AXY55812.1"/>
    </source>
</evidence>
<dbReference type="Proteomes" id="UP000263753">
    <property type="component" value="Chromosome"/>
</dbReference>
<dbReference type="PANTHER" id="PTHR35145:SF1">
    <property type="entry name" value="CYTOPLASMIC PROTEIN"/>
    <property type="match status" value="1"/>
</dbReference>
<protein>
    <submittedName>
        <fullName evidence="1">MmcQ/YjbR family DNA-binding protein</fullName>
    </submittedName>
</protein>
<name>A0A3B7LSL0_9GAMM</name>
<dbReference type="EMBL" id="CP032134">
    <property type="protein sequence ID" value="AXY55812.1"/>
    <property type="molecule type" value="Genomic_DNA"/>
</dbReference>
<gene>
    <name evidence="1" type="ORF">CDG60_03930</name>
</gene>
<accession>A0A3B7LSL0</accession>
<evidence type="ECO:0000313" key="2">
    <source>
        <dbReference type="Proteomes" id="UP000263753"/>
    </source>
</evidence>
<sequence length="125" mass="14012">MQGKEIQQYALQIATGTALAELCYPFGDDIPVVKIMGKVFLLTSSKDGEIFVNLKVTPEHGDMLRDIYSSIHTGYHMNKRHWISIYSGDQISKELIEDLVLNSYALVVQTLTKAQKQTLAIHSSL</sequence>
<organism evidence="1 2">
    <name type="scientific">Acinetobacter chinensis</name>
    <dbReference type="NCBI Taxonomy" id="2004650"/>
    <lineage>
        <taxon>Bacteria</taxon>
        <taxon>Pseudomonadati</taxon>
        <taxon>Pseudomonadota</taxon>
        <taxon>Gammaproteobacteria</taxon>
        <taxon>Moraxellales</taxon>
        <taxon>Moraxellaceae</taxon>
        <taxon>Acinetobacter</taxon>
    </lineage>
</organism>
<dbReference type="AlphaFoldDB" id="A0A3B7LSL0"/>
<dbReference type="Pfam" id="PF04237">
    <property type="entry name" value="YjbR"/>
    <property type="match status" value="1"/>
</dbReference>
<dbReference type="InterPro" id="IPR007351">
    <property type="entry name" value="YjbR"/>
</dbReference>
<dbReference type="SUPFAM" id="SSF142906">
    <property type="entry name" value="YjbR-like"/>
    <property type="match status" value="1"/>
</dbReference>
<dbReference type="InterPro" id="IPR038056">
    <property type="entry name" value="YjbR-like_sf"/>
</dbReference>
<reference evidence="2" key="1">
    <citation type="submission" date="2018-09" db="EMBL/GenBank/DDBJ databases">
        <title>The complete genome of Acinetobacter sp. strain WCHAc010005.</title>
        <authorList>
            <person name="Hu Y."/>
            <person name="Long H."/>
            <person name="Feng Y."/>
            <person name="Zong Z."/>
        </authorList>
    </citation>
    <scope>NUCLEOTIDE SEQUENCE [LARGE SCALE GENOMIC DNA]</scope>
    <source>
        <strain evidence="2">WCHAc010005</strain>
    </source>
</reference>
<proteinExistence type="predicted"/>
<keyword evidence="1" id="KW-0238">DNA-binding</keyword>
<dbReference type="PANTHER" id="PTHR35145">
    <property type="entry name" value="CYTOPLASMIC PROTEIN-RELATED"/>
    <property type="match status" value="1"/>
</dbReference>
<dbReference type="RefSeq" id="WP_087513169.1">
    <property type="nucleotide sequence ID" value="NZ_CP032134.1"/>
</dbReference>
<dbReference type="KEGG" id="achi:CDG60_03930"/>
<dbReference type="GO" id="GO:0003677">
    <property type="term" value="F:DNA binding"/>
    <property type="evidence" value="ECO:0007669"/>
    <property type="project" value="UniProtKB-KW"/>
</dbReference>
<dbReference type="InterPro" id="IPR058532">
    <property type="entry name" value="YjbR/MT2646/Rv2570-like"/>
</dbReference>
<dbReference type="Gene3D" id="3.90.1150.30">
    <property type="match status" value="1"/>
</dbReference>